<evidence type="ECO:0000313" key="2">
    <source>
        <dbReference type="EMBL" id="KAG7521142.1"/>
    </source>
</evidence>
<dbReference type="AlphaFoldDB" id="A0AAV6SXB4"/>
<reference evidence="2 3" key="1">
    <citation type="journal article" date="2021" name="Sci. Rep.">
        <title>Chromosome anchoring in Senegalese sole (Solea senegalensis) reveals sex-associated markers and genome rearrangements in flatfish.</title>
        <authorList>
            <person name="Guerrero-Cozar I."/>
            <person name="Gomez-Garrido J."/>
            <person name="Berbel C."/>
            <person name="Martinez-Blanch J.F."/>
            <person name="Alioto T."/>
            <person name="Claros M.G."/>
            <person name="Gagnaire P.A."/>
            <person name="Manchado M."/>
        </authorList>
    </citation>
    <scope>NUCLEOTIDE SEQUENCE [LARGE SCALE GENOMIC DNA]</scope>
    <source>
        <strain evidence="2">Sse05_10M</strain>
    </source>
</reference>
<evidence type="ECO:0000313" key="3">
    <source>
        <dbReference type="Proteomes" id="UP000693946"/>
    </source>
</evidence>
<accession>A0AAV6SXB4</accession>
<name>A0AAV6SXB4_SOLSE</name>
<feature type="region of interest" description="Disordered" evidence="1">
    <location>
        <begin position="90"/>
        <end position="110"/>
    </location>
</feature>
<dbReference type="Proteomes" id="UP000693946">
    <property type="component" value="Linkage Group LG11"/>
</dbReference>
<proteinExistence type="predicted"/>
<sequence>MFHLGRTGRWKMDRSPNKKCLLACSHSTVRGATLMWMIKMDNTTGLTGDIQTCRDKREDGGWAIFHIFHVSGGFALGNNSLSPGFNVPQEPPGTFTRQWKGLTKKSKTVL</sequence>
<keyword evidence="3" id="KW-1185">Reference proteome</keyword>
<gene>
    <name evidence="2" type="ORF">JOB18_043282</name>
</gene>
<dbReference type="EMBL" id="JAGKHQ010000003">
    <property type="protein sequence ID" value="KAG7521142.1"/>
    <property type="molecule type" value="Genomic_DNA"/>
</dbReference>
<evidence type="ECO:0000256" key="1">
    <source>
        <dbReference type="SAM" id="MobiDB-lite"/>
    </source>
</evidence>
<protein>
    <submittedName>
        <fullName evidence="2">Uncharacterized protein</fullName>
    </submittedName>
</protein>
<organism evidence="2 3">
    <name type="scientific">Solea senegalensis</name>
    <name type="common">Senegalese sole</name>
    <dbReference type="NCBI Taxonomy" id="28829"/>
    <lineage>
        <taxon>Eukaryota</taxon>
        <taxon>Metazoa</taxon>
        <taxon>Chordata</taxon>
        <taxon>Craniata</taxon>
        <taxon>Vertebrata</taxon>
        <taxon>Euteleostomi</taxon>
        <taxon>Actinopterygii</taxon>
        <taxon>Neopterygii</taxon>
        <taxon>Teleostei</taxon>
        <taxon>Neoteleostei</taxon>
        <taxon>Acanthomorphata</taxon>
        <taxon>Carangaria</taxon>
        <taxon>Pleuronectiformes</taxon>
        <taxon>Pleuronectoidei</taxon>
        <taxon>Soleidae</taxon>
        <taxon>Solea</taxon>
    </lineage>
</organism>
<comment type="caution">
    <text evidence="2">The sequence shown here is derived from an EMBL/GenBank/DDBJ whole genome shotgun (WGS) entry which is preliminary data.</text>
</comment>